<dbReference type="InterPro" id="IPR011037">
    <property type="entry name" value="Pyrv_Knase-like_insert_dom_sf"/>
</dbReference>
<evidence type="ECO:0000259" key="1">
    <source>
        <dbReference type="PROSITE" id="PS51340"/>
    </source>
</evidence>
<name>A0A382LSD5_9ZZZZ</name>
<dbReference type="SUPFAM" id="SSF50800">
    <property type="entry name" value="PK beta-barrel domain-like"/>
    <property type="match status" value="1"/>
</dbReference>
<dbReference type="Pfam" id="PF03473">
    <property type="entry name" value="MOSC"/>
    <property type="match status" value="1"/>
</dbReference>
<dbReference type="InterPro" id="IPR052716">
    <property type="entry name" value="MOSC_domain"/>
</dbReference>
<dbReference type="GO" id="GO:0030151">
    <property type="term" value="F:molybdenum ion binding"/>
    <property type="evidence" value="ECO:0007669"/>
    <property type="project" value="InterPro"/>
</dbReference>
<dbReference type="PROSITE" id="PS51340">
    <property type="entry name" value="MOSC"/>
    <property type="match status" value="1"/>
</dbReference>
<reference evidence="2" key="1">
    <citation type="submission" date="2018-05" db="EMBL/GenBank/DDBJ databases">
        <authorList>
            <person name="Lanie J.A."/>
            <person name="Ng W.-L."/>
            <person name="Kazmierczak K.M."/>
            <person name="Andrzejewski T.M."/>
            <person name="Davidsen T.M."/>
            <person name="Wayne K.J."/>
            <person name="Tettelin H."/>
            <person name="Glass J.I."/>
            <person name="Rusch D."/>
            <person name="Podicherti R."/>
            <person name="Tsui H.-C.T."/>
            <person name="Winkler M.E."/>
        </authorList>
    </citation>
    <scope>NUCLEOTIDE SEQUENCE</scope>
</reference>
<dbReference type="Gene3D" id="2.40.33.20">
    <property type="entry name" value="PK beta-barrel domain-like"/>
    <property type="match status" value="1"/>
</dbReference>
<evidence type="ECO:0000313" key="2">
    <source>
        <dbReference type="EMBL" id="SVC39664.1"/>
    </source>
</evidence>
<dbReference type="GO" id="GO:0003824">
    <property type="term" value="F:catalytic activity"/>
    <property type="evidence" value="ECO:0007669"/>
    <property type="project" value="InterPro"/>
</dbReference>
<dbReference type="InterPro" id="IPR005302">
    <property type="entry name" value="MoCF_Sase_C"/>
</dbReference>
<dbReference type="AlphaFoldDB" id="A0A382LSD5"/>
<proteinExistence type="predicted"/>
<dbReference type="EMBL" id="UINC01088971">
    <property type="protein sequence ID" value="SVC39664.1"/>
    <property type="molecule type" value="Genomic_DNA"/>
</dbReference>
<protein>
    <recommendedName>
        <fullName evidence="1">MOSC domain-containing protein</fullName>
    </recommendedName>
</protein>
<feature type="domain" description="MOSC" evidence="1">
    <location>
        <begin position="18"/>
        <end position="146"/>
    </location>
</feature>
<dbReference type="GO" id="GO:0030170">
    <property type="term" value="F:pyridoxal phosphate binding"/>
    <property type="evidence" value="ECO:0007669"/>
    <property type="project" value="InterPro"/>
</dbReference>
<dbReference type="PANTHER" id="PTHR36930">
    <property type="entry name" value="METAL-SULFUR CLUSTER BIOSYNTHESIS PROTEINS YUAD-RELATED"/>
    <property type="match status" value="1"/>
</dbReference>
<accession>A0A382LSD5</accession>
<organism evidence="2">
    <name type="scientific">marine metagenome</name>
    <dbReference type="NCBI Taxonomy" id="408172"/>
    <lineage>
        <taxon>unclassified sequences</taxon>
        <taxon>metagenomes</taxon>
        <taxon>ecological metagenomes</taxon>
    </lineage>
</organism>
<sequence>MAKVLKLGITNKPGNRISDVNSIEAIAGKGIFGDRHFSENKNSREQVTLIESENIDKYNLNSNTKIPYLDFRRNIVTKGIKLNDLLNKQITIGNIKLLGKDLCRPCRHLQELLGYNNIVKEFLLKGGLRCEIINSGTIYLNDEIKI</sequence>
<gene>
    <name evidence="2" type="ORF">METZ01_LOCUS292518</name>
</gene>
<dbReference type="PANTHER" id="PTHR36930:SF1">
    <property type="entry name" value="MOSC DOMAIN-CONTAINING PROTEIN"/>
    <property type="match status" value="1"/>
</dbReference>